<evidence type="ECO:0000259" key="3">
    <source>
        <dbReference type="Pfam" id="PF19335"/>
    </source>
</evidence>
<dbReference type="Proteomes" id="UP000002385">
    <property type="component" value="Chromosome"/>
</dbReference>
<name>B7KNH6_METC4</name>
<keyword evidence="1" id="KW-1278">Translocase</keyword>
<dbReference type="PANTHER" id="PTHR43520">
    <property type="entry name" value="ATP7, ISOFORM B"/>
    <property type="match status" value="1"/>
</dbReference>
<dbReference type="Gene3D" id="1.10.620.20">
    <property type="entry name" value="Ribonucleotide Reductase, subunit A"/>
    <property type="match status" value="1"/>
</dbReference>
<organism evidence="4 5">
    <name type="scientific">Methylorubrum extorquens (strain CM4 / NCIMB 13688)</name>
    <name type="common">Methylobacterium extorquens</name>
    <dbReference type="NCBI Taxonomy" id="440085"/>
    <lineage>
        <taxon>Bacteria</taxon>
        <taxon>Pseudomonadati</taxon>
        <taxon>Pseudomonadota</taxon>
        <taxon>Alphaproteobacteria</taxon>
        <taxon>Hyphomicrobiales</taxon>
        <taxon>Methylobacteriaceae</taxon>
        <taxon>Methylorubrum</taxon>
    </lineage>
</organism>
<accession>B7KNH6</accession>
<reference evidence="4 5" key="2">
    <citation type="journal article" date="2012" name="J. Bacteriol.">
        <title>Complete genome sequences of six strains of the genus Methylobacterium.</title>
        <authorList>
            <person name="Marx C.J."/>
            <person name="Bringel F."/>
            <person name="Chistoserdova L."/>
            <person name="Moulin L."/>
            <person name="Farhan Ul Haque M."/>
            <person name="Fleischman D.E."/>
            <person name="Gruffaz C."/>
            <person name="Jourand P."/>
            <person name="Knief C."/>
            <person name="Lee M.C."/>
            <person name="Muller E.E."/>
            <person name="Nadalig T."/>
            <person name="Peyraud R."/>
            <person name="Roselli S."/>
            <person name="Russ L."/>
            <person name="Goodwin L.A."/>
            <person name="Ivanova N."/>
            <person name="Kyrpides N."/>
            <person name="Lajus A."/>
            <person name="Land M.L."/>
            <person name="Medigue C."/>
            <person name="Mikhailova N."/>
            <person name="Nolan M."/>
            <person name="Woyke T."/>
            <person name="Stolyar S."/>
            <person name="Vorholt J.A."/>
            <person name="Vuilleumier S."/>
        </authorList>
    </citation>
    <scope>NUCLEOTIDE SEQUENCE [LARGE SCALE GENOMIC DNA]</scope>
    <source>
        <strain evidence="5">CM4 / NCIMB 13688</strain>
    </source>
</reference>
<protein>
    <submittedName>
        <fullName evidence="4">YHS domain protein</fullName>
    </submittedName>
</protein>
<dbReference type="Pfam" id="PF19335">
    <property type="entry name" value="HMBD"/>
    <property type="match status" value="1"/>
</dbReference>
<dbReference type="GO" id="GO:0016020">
    <property type="term" value="C:membrane"/>
    <property type="evidence" value="ECO:0007669"/>
    <property type="project" value="TreeGrafter"/>
</dbReference>
<dbReference type="HOGENOM" id="CLU_986273_0_0_5"/>
<evidence type="ECO:0000313" key="5">
    <source>
        <dbReference type="Proteomes" id="UP000002385"/>
    </source>
</evidence>
<feature type="compositionally biased region" description="Basic residues" evidence="2">
    <location>
        <begin position="1"/>
        <end position="14"/>
    </location>
</feature>
<dbReference type="AlphaFoldDB" id="B7KNH6"/>
<dbReference type="GO" id="GO:0005507">
    <property type="term" value="F:copper ion binding"/>
    <property type="evidence" value="ECO:0007669"/>
    <property type="project" value="TreeGrafter"/>
</dbReference>
<dbReference type="GO" id="GO:0055070">
    <property type="term" value="P:copper ion homeostasis"/>
    <property type="evidence" value="ECO:0007669"/>
    <property type="project" value="TreeGrafter"/>
</dbReference>
<gene>
    <name evidence="4" type="ordered locus">Mchl_1013</name>
</gene>
<dbReference type="KEGG" id="mch:Mchl_1013"/>
<proteinExistence type="predicted"/>
<dbReference type="RefSeq" id="WP_012605970.1">
    <property type="nucleotide sequence ID" value="NC_011757.1"/>
</dbReference>
<evidence type="ECO:0000313" key="4">
    <source>
        <dbReference type="EMBL" id="ACK81924.1"/>
    </source>
</evidence>
<feature type="domain" description="Heavy metal binding" evidence="3">
    <location>
        <begin position="83"/>
        <end position="109"/>
    </location>
</feature>
<reference evidence="5" key="1">
    <citation type="submission" date="2008-12" db="EMBL/GenBank/DDBJ databases">
        <title>Complete sequence of chromosome of Methylobacterium chloromethanicum CM4.</title>
        <authorList>
            <consortium name="US DOE Joint Genome Institute"/>
            <person name="Lucas S."/>
            <person name="Copeland A."/>
            <person name="Lapidus A."/>
            <person name="Glavina del Rio T."/>
            <person name="Dalin E."/>
            <person name="Tice H."/>
            <person name="Bruce D."/>
            <person name="Goodwin L."/>
            <person name="Pitluck S."/>
            <person name="Chertkov O."/>
            <person name="Brettin T."/>
            <person name="Detter J.C."/>
            <person name="Han C."/>
            <person name="Larimer F."/>
            <person name="Land M."/>
            <person name="Hauser L."/>
            <person name="Kyrpides N."/>
            <person name="Mikhailova N."/>
            <person name="Marx C."/>
            <person name="Richardson P."/>
        </authorList>
    </citation>
    <scope>NUCLEOTIDE SEQUENCE [LARGE SCALE GENOMIC DNA]</scope>
    <source>
        <strain evidence="5">CM4 / NCIMB 13688</strain>
    </source>
</reference>
<dbReference type="EMBL" id="CP001298">
    <property type="protein sequence ID" value="ACK81924.1"/>
    <property type="molecule type" value="Genomic_DNA"/>
</dbReference>
<dbReference type="InterPro" id="IPR045800">
    <property type="entry name" value="HMBD"/>
</dbReference>
<dbReference type="GO" id="GO:0043682">
    <property type="term" value="F:P-type divalent copper transporter activity"/>
    <property type="evidence" value="ECO:0007669"/>
    <property type="project" value="TreeGrafter"/>
</dbReference>
<evidence type="ECO:0000256" key="1">
    <source>
        <dbReference type="ARBA" id="ARBA00022967"/>
    </source>
</evidence>
<dbReference type="PANTHER" id="PTHR43520:SF8">
    <property type="entry name" value="P-TYPE CU(+) TRANSPORTER"/>
    <property type="match status" value="1"/>
</dbReference>
<dbReference type="InterPro" id="IPR009078">
    <property type="entry name" value="Ferritin-like_SF"/>
</dbReference>
<dbReference type="GO" id="GO:0016491">
    <property type="term" value="F:oxidoreductase activity"/>
    <property type="evidence" value="ECO:0007669"/>
    <property type="project" value="InterPro"/>
</dbReference>
<sequence>MDHGHVHHKYRHRHENGAEPAAGSSATAPVWGMQVDSVATPHSAEHEHASYCFCSAGCRSKFVADPARYLAGGKAPEGSGVTVYTCPMHQGIRGDGLGSCPICEMTLEPLTPTSGPIGNAEFKGMNRSFWIGLFPILRVFALEMEGYMTGLVDRLGLLTSNRIQLVLASPVVLWAGRPFFERGWRSLVSRRLNMFTFVALGTGAAYLYSVAATEAPGLFPEGLRGQEGSVPAYSEAARVITVLVLLGQALELGARERTSGAVRARLDLAPRKTLRLRTARIG</sequence>
<dbReference type="SUPFAM" id="SSF47240">
    <property type="entry name" value="Ferritin-like"/>
    <property type="match status" value="1"/>
</dbReference>
<evidence type="ECO:0000256" key="2">
    <source>
        <dbReference type="SAM" id="MobiDB-lite"/>
    </source>
</evidence>
<dbReference type="InterPro" id="IPR012348">
    <property type="entry name" value="RNR-like"/>
</dbReference>
<feature type="region of interest" description="Disordered" evidence="2">
    <location>
        <begin position="1"/>
        <end position="27"/>
    </location>
</feature>